<feature type="compositionally biased region" description="Basic residues" evidence="7">
    <location>
        <begin position="1"/>
        <end position="11"/>
    </location>
</feature>
<evidence type="ECO:0000256" key="3">
    <source>
        <dbReference type="ARBA" id="ARBA00022793"/>
    </source>
</evidence>
<dbReference type="InterPro" id="IPR021115">
    <property type="entry name" value="Pyridoxal-P_BS"/>
</dbReference>
<keyword evidence="4 6" id="KW-0663">Pyridoxal phosphate</keyword>
<feature type="compositionally biased region" description="Basic residues" evidence="7">
    <location>
        <begin position="86"/>
        <end position="106"/>
    </location>
</feature>
<dbReference type="Gene3D" id="3.40.640.10">
    <property type="entry name" value="Type I PLP-dependent aspartate aminotransferase-like (Major domain)"/>
    <property type="match status" value="1"/>
</dbReference>
<comment type="caution">
    <text evidence="8">The sequence shown here is derived from an EMBL/GenBank/DDBJ whole genome shotgun (WGS) entry which is preliminary data.</text>
</comment>
<sequence length="551" mass="61919">MASQVTRRRGHNDRATLLHLLRTGITTPALRSPPTPEKQSSSRERKREVEGYLIPKGEKERERQRDRPGSCCPPSDALLFLPPSSHGRKRRRKRLRGASPGHRKVKPPAEEIEPAEIPTRSAPSGSENGGRRKSCGEEPALVQLQDYRAEEDEELTGDCEAYMASVLAKYRRNLVERTKHHLGYPYNLDFEYGALSQLQPFSINNLGDPFIESNYGVHSRQFEVGVLDWFARLWELEKNEYWGYITNCGTEGNLHGILIGREVFPDGVLYASRESHYSVFKAARMYRMDCVKVKTLVSGEIDCSDFQAKLIENQEKPAIVNVNIGTTVKGAVDDLDLVIKLLEESGFENRFYIHCDGALFGLMMPFVKRAPKVTFRKPIGSVSVSGHKFIGCPVPCGVQITRKTHINAVSRDVEYLASRDATIMGSRNGHAPLFLWYALNRKGYRGFQKEVQRHRAMLNELSSTVVFERPQDDEFVRKWQLACEGNIAHVVVMPNVTVEKLCVFVDELVRVRSVWSSGGEISPPCIAAEVAARTATVCFTFTASNGVTLSS</sequence>
<dbReference type="PANTHER" id="PTHR46101">
    <property type="match status" value="1"/>
</dbReference>
<dbReference type="InterPro" id="IPR051151">
    <property type="entry name" value="Group_II_Decarboxylase"/>
</dbReference>
<dbReference type="Pfam" id="PF00282">
    <property type="entry name" value="Pyridoxal_deC"/>
    <property type="match status" value="1"/>
</dbReference>
<feature type="compositionally biased region" description="Basic and acidic residues" evidence="7">
    <location>
        <begin position="40"/>
        <end position="68"/>
    </location>
</feature>
<keyword evidence="5 6" id="KW-0456">Lyase</keyword>
<evidence type="ECO:0000256" key="5">
    <source>
        <dbReference type="ARBA" id="ARBA00023239"/>
    </source>
</evidence>
<dbReference type="SUPFAM" id="SSF53383">
    <property type="entry name" value="PLP-dependent transferases"/>
    <property type="match status" value="1"/>
</dbReference>
<evidence type="ECO:0000313" key="8">
    <source>
        <dbReference type="EMBL" id="CAA6675371.1"/>
    </source>
</evidence>
<proteinExistence type="inferred from homology"/>
<comment type="similarity">
    <text evidence="2 6">Belongs to the group II decarboxylase family.</text>
</comment>
<comment type="cofactor">
    <cofactor evidence="1 6">
        <name>pyridoxal 5'-phosphate</name>
        <dbReference type="ChEBI" id="CHEBI:597326"/>
    </cofactor>
</comment>
<evidence type="ECO:0000313" key="9">
    <source>
        <dbReference type="Proteomes" id="UP001189122"/>
    </source>
</evidence>
<reference evidence="9" key="1">
    <citation type="journal article" date="2020" name="Sci. Rep.">
        <title>Chromosome-scale genome assembly for the duckweed Spirodela intermedia, integrating cytogenetic maps, PacBio and Oxford Nanopore libraries.</title>
        <authorList>
            <person name="Hoang P.T.N."/>
            <person name="Fiebig A."/>
            <person name="Novak P."/>
            <person name="Macas J."/>
            <person name="Cao H.X."/>
            <person name="Stepanenko A."/>
            <person name="Chen G."/>
            <person name="Borisjuk N."/>
            <person name="Scholz U."/>
            <person name="Schubert I."/>
        </authorList>
    </citation>
    <scope>NUCLEOTIDE SEQUENCE [LARGE SCALE GENOMIC DNA]</scope>
</reference>
<evidence type="ECO:0000256" key="7">
    <source>
        <dbReference type="SAM" id="MobiDB-lite"/>
    </source>
</evidence>
<dbReference type="PANTHER" id="PTHR46101:SF2">
    <property type="entry name" value="SERINE DECARBOXYLASE"/>
    <property type="match status" value="1"/>
</dbReference>
<evidence type="ECO:0008006" key="10">
    <source>
        <dbReference type="Google" id="ProtNLM"/>
    </source>
</evidence>
<dbReference type="InterPro" id="IPR002129">
    <property type="entry name" value="PyrdxlP-dep_de-COase"/>
</dbReference>
<evidence type="ECO:0000256" key="2">
    <source>
        <dbReference type="ARBA" id="ARBA00009533"/>
    </source>
</evidence>
<dbReference type="Proteomes" id="UP001189122">
    <property type="component" value="Unassembled WGS sequence"/>
</dbReference>
<evidence type="ECO:0000256" key="4">
    <source>
        <dbReference type="ARBA" id="ARBA00022898"/>
    </source>
</evidence>
<keyword evidence="3" id="KW-0210">Decarboxylase</keyword>
<organism evidence="8 9">
    <name type="scientific">Spirodela intermedia</name>
    <name type="common">Intermediate duckweed</name>
    <dbReference type="NCBI Taxonomy" id="51605"/>
    <lineage>
        <taxon>Eukaryota</taxon>
        <taxon>Viridiplantae</taxon>
        <taxon>Streptophyta</taxon>
        <taxon>Embryophyta</taxon>
        <taxon>Tracheophyta</taxon>
        <taxon>Spermatophyta</taxon>
        <taxon>Magnoliopsida</taxon>
        <taxon>Liliopsida</taxon>
        <taxon>Araceae</taxon>
        <taxon>Lemnoideae</taxon>
        <taxon>Spirodela</taxon>
    </lineage>
</organism>
<dbReference type="InterPro" id="IPR015424">
    <property type="entry name" value="PyrdxlP-dep_Trfase"/>
</dbReference>
<dbReference type="EMBL" id="CACRZD030000294">
    <property type="protein sequence ID" value="CAA6675371.1"/>
    <property type="molecule type" value="Genomic_DNA"/>
</dbReference>
<dbReference type="NCBIfam" id="NF002748">
    <property type="entry name" value="PRK02769.1"/>
    <property type="match status" value="1"/>
</dbReference>
<name>A0ABN7ECG8_SPIIN</name>
<protein>
    <recommendedName>
        <fullName evidence="10">Histidine decarboxylase</fullName>
    </recommendedName>
</protein>
<accession>A0ABN7ECG8</accession>
<evidence type="ECO:0000256" key="6">
    <source>
        <dbReference type="RuleBase" id="RU000382"/>
    </source>
</evidence>
<keyword evidence="9" id="KW-1185">Reference proteome</keyword>
<gene>
    <name evidence="8" type="ORF">SI7747_UN021713</name>
</gene>
<evidence type="ECO:0000256" key="1">
    <source>
        <dbReference type="ARBA" id="ARBA00001933"/>
    </source>
</evidence>
<dbReference type="PROSITE" id="PS00392">
    <property type="entry name" value="DDC_GAD_HDC_YDC"/>
    <property type="match status" value="1"/>
</dbReference>
<dbReference type="InterPro" id="IPR015421">
    <property type="entry name" value="PyrdxlP-dep_Trfase_major"/>
</dbReference>
<feature type="region of interest" description="Disordered" evidence="7">
    <location>
        <begin position="1"/>
        <end position="138"/>
    </location>
</feature>